<dbReference type="InterPro" id="IPR001849">
    <property type="entry name" value="PH_domain"/>
</dbReference>
<dbReference type="SMART" id="SM00233">
    <property type="entry name" value="PH"/>
    <property type="match status" value="1"/>
</dbReference>
<dbReference type="GO" id="GO:0000915">
    <property type="term" value="P:actomyosin contractile ring assembly"/>
    <property type="evidence" value="ECO:0007669"/>
    <property type="project" value="TreeGrafter"/>
</dbReference>
<keyword evidence="3" id="KW-1185">Reference proteome</keyword>
<evidence type="ECO:0000259" key="2">
    <source>
        <dbReference type="PROSITE" id="PS50003"/>
    </source>
</evidence>
<dbReference type="SUPFAM" id="SSF50729">
    <property type="entry name" value="PH domain-like"/>
    <property type="match status" value="1"/>
</dbReference>
<dbReference type="WBParaSite" id="PgR002_g124_t05">
    <property type="protein sequence ID" value="PgR002_g124_t05"/>
    <property type="gene ID" value="PgR002_g124"/>
</dbReference>
<dbReference type="AlphaFoldDB" id="A0A915A701"/>
<evidence type="ECO:0000313" key="4">
    <source>
        <dbReference type="WBParaSite" id="PgR002_g124_t01"/>
    </source>
</evidence>
<dbReference type="InterPro" id="IPR051364">
    <property type="entry name" value="Cytokinesis/Rho-signaling"/>
</dbReference>
<evidence type="ECO:0000313" key="3">
    <source>
        <dbReference type="Proteomes" id="UP000887569"/>
    </source>
</evidence>
<evidence type="ECO:0000313" key="6">
    <source>
        <dbReference type="WBParaSite" id="PgR002_g124_t03"/>
    </source>
</evidence>
<dbReference type="GO" id="GO:0031106">
    <property type="term" value="P:septin ring organization"/>
    <property type="evidence" value="ECO:0007669"/>
    <property type="project" value="TreeGrafter"/>
</dbReference>
<dbReference type="InterPro" id="IPR037840">
    <property type="entry name" value="PH_Anillin"/>
</dbReference>
<feature type="domain" description="PH" evidence="2">
    <location>
        <begin position="694"/>
        <end position="808"/>
    </location>
</feature>
<reference evidence="4 5" key="1">
    <citation type="submission" date="2022-11" db="UniProtKB">
        <authorList>
            <consortium name="WormBaseParasite"/>
        </authorList>
    </citation>
    <scope>IDENTIFICATION</scope>
</reference>
<feature type="region of interest" description="Disordered" evidence="1">
    <location>
        <begin position="388"/>
        <end position="414"/>
    </location>
</feature>
<dbReference type="CDD" id="cd01263">
    <property type="entry name" value="PH_anillin"/>
    <property type="match status" value="1"/>
</dbReference>
<dbReference type="WBParaSite" id="PgR002_g124_t04">
    <property type="protein sequence ID" value="PgR002_g124_t04"/>
    <property type="gene ID" value="PgR002_g124"/>
</dbReference>
<dbReference type="Gene3D" id="2.30.29.30">
    <property type="entry name" value="Pleckstrin-homology domain (PH domain)/Phosphotyrosine-binding domain (PTB)"/>
    <property type="match status" value="1"/>
</dbReference>
<dbReference type="Pfam" id="PF00169">
    <property type="entry name" value="PH"/>
    <property type="match status" value="1"/>
</dbReference>
<dbReference type="WBParaSite" id="PgR002_g124_t03">
    <property type="protein sequence ID" value="PgR002_g124_t03"/>
    <property type="gene ID" value="PgR002_g124"/>
</dbReference>
<feature type="region of interest" description="Disordered" evidence="1">
    <location>
        <begin position="1"/>
        <end position="20"/>
    </location>
</feature>
<dbReference type="PANTHER" id="PTHR21538">
    <property type="entry name" value="ANILLIN/RHOTEKIN RTKN"/>
    <property type="match status" value="1"/>
</dbReference>
<accession>A0A915A701</accession>
<dbReference type="WBParaSite" id="PgR002_g124_t01">
    <property type="protein sequence ID" value="PgR002_g124_t01"/>
    <property type="gene ID" value="PgR002_g124"/>
</dbReference>
<dbReference type="GO" id="GO:0000281">
    <property type="term" value="P:mitotic cytokinesis"/>
    <property type="evidence" value="ECO:0007669"/>
    <property type="project" value="TreeGrafter"/>
</dbReference>
<dbReference type="WBParaSite" id="PgR002_g124_t02">
    <property type="protein sequence ID" value="PgR002_g124_t02"/>
    <property type="gene ID" value="PgR002_g124"/>
</dbReference>
<feature type="compositionally biased region" description="Polar residues" evidence="1">
    <location>
        <begin position="1"/>
        <end position="14"/>
    </location>
</feature>
<proteinExistence type="predicted"/>
<dbReference type="InterPro" id="IPR012966">
    <property type="entry name" value="AHD"/>
</dbReference>
<dbReference type="PANTHER" id="PTHR21538:SF23">
    <property type="entry name" value="ANILLIN"/>
    <property type="match status" value="1"/>
</dbReference>
<sequence>MQFSSSGGHTNTSKRGGMQVEQRQIGDMHSALHGRQPTIGEYIPHGHTRRLATTYEILTEAAMAEMNFERSHLRERSSRRNSIPPQAEVCCKFRQHGSEPPLAKGSRDDSFIVERYLNDEEYPTDQRVFHFDNIVINNNDKSNELTRCHNWSTFVESQSVGVAKSADFRSLDSRENFGQRAIETMRSPCGIGHNNNTHMSRMRVGKVYPYAMSGTKYAAKMFRGMNDAQRYEHHYYDTPVGRANEMCGSEDIQERGINGDSKHERVFTSCADFNALSSERYANDVKIRHSCVANGNERKHRSAGYDATAVVDSRTTRNVADMDGLATSAGKTTLCRRFPSEDNRSITVATSVRYSPATFSSPPPAGERVVVYERKETGNLLQSKRDAVTRDPVATSTPVDGSPPSMVHSIGDSPSRMLNRSGISTITASTIDPNFEQDYVAEIKRLNEGILIQEERLSQAIVALAHAKNFSSNYGTLAELCAHRELLLCRERHAVFHRELERIKMLHLIKKRMPQLSSEMQSTFEVLSIVVHLNRNFSIRCSGERDAYAFLALLKAADQVDATEAVTPIGGRTMRVNTVQFNGRILFTKMPLDFTVTVEIYALKMHETKRHDDRHCAVIKNKAKSLLNPNICVGKQSMNDESVVSSSEFTLCGRVLLNRDTVGTQRFYLENVEYPLEGTIELKSSCTPVPPIIETGFSGFLTMYEMVSDLASWVRYWAVLRRGVVRFWKYPDDEAAEKTAIAYMDLTKCTNVRVKPASFDVCFHPNAFCVDLLLSPRLCVVEKKRVLLSADTKEQCMAWIDAINETLALLRG</sequence>
<dbReference type="Pfam" id="PF08174">
    <property type="entry name" value="Anillin"/>
    <property type="match status" value="1"/>
</dbReference>
<evidence type="ECO:0000256" key="1">
    <source>
        <dbReference type="SAM" id="MobiDB-lite"/>
    </source>
</evidence>
<organism evidence="3 6">
    <name type="scientific">Parascaris univalens</name>
    <name type="common">Nematode worm</name>
    <dbReference type="NCBI Taxonomy" id="6257"/>
    <lineage>
        <taxon>Eukaryota</taxon>
        <taxon>Metazoa</taxon>
        <taxon>Ecdysozoa</taxon>
        <taxon>Nematoda</taxon>
        <taxon>Chromadorea</taxon>
        <taxon>Rhabditida</taxon>
        <taxon>Spirurina</taxon>
        <taxon>Ascaridomorpha</taxon>
        <taxon>Ascaridoidea</taxon>
        <taxon>Ascarididae</taxon>
        <taxon>Parascaris</taxon>
    </lineage>
</organism>
<evidence type="ECO:0000313" key="5">
    <source>
        <dbReference type="WBParaSite" id="PgR002_g124_t02"/>
    </source>
</evidence>
<name>A0A915A701_PARUN</name>
<dbReference type="PROSITE" id="PS50003">
    <property type="entry name" value="PH_DOMAIN"/>
    <property type="match status" value="1"/>
</dbReference>
<dbReference type="InterPro" id="IPR011993">
    <property type="entry name" value="PH-like_dom_sf"/>
</dbReference>
<dbReference type="GO" id="GO:0005826">
    <property type="term" value="C:actomyosin contractile ring"/>
    <property type="evidence" value="ECO:0007669"/>
    <property type="project" value="TreeGrafter"/>
</dbReference>
<dbReference type="Proteomes" id="UP000887569">
    <property type="component" value="Unplaced"/>
</dbReference>
<protein>
    <submittedName>
        <fullName evidence="4 5">PH domain-containing protein</fullName>
    </submittedName>
</protein>